<dbReference type="PANTHER" id="PTHR30146">
    <property type="entry name" value="LACI-RELATED TRANSCRIPTIONAL REPRESSOR"/>
    <property type="match status" value="1"/>
</dbReference>
<sequence>MTLRQVAERAGVSIRTVSNVVTGAVPVRDATRIRVEQAVEELGYRPNVAARRLRSGRAQAIGLVLPDVTVPYFREFADDVFAAARAHGLAVVVEQTRGDLDRERSVLADPRLRHVDGIVFASVALDRDDLAAMPPPGRPVVLAGASAFDGPLDAVAPDQYAAGHAVGDLFGRTGRSRPVIVSADSQRSPLQASARYQGFIDGLADHGVDFGDTGGGQAVLRSAAVTLEAGRAAVPTVLDRWPGVDAIFANADALALGVLRGLHDAGRRVPEHVALVGFGNVEYAAHSHPTLTTVDTSRAAAAQAAVKLILQRRDAALPAAPQHLDIGFTLVERESTGAGG</sequence>
<protein>
    <submittedName>
        <fullName evidence="5">LacI family transcriptional regulator</fullName>
    </submittedName>
</protein>
<dbReference type="PROSITE" id="PS50932">
    <property type="entry name" value="HTH_LACI_2"/>
    <property type="match status" value="1"/>
</dbReference>
<proteinExistence type="predicted"/>
<evidence type="ECO:0000256" key="3">
    <source>
        <dbReference type="ARBA" id="ARBA00023163"/>
    </source>
</evidence>
<dbReference type="SUPFAM" id="SSF47413">
    <property type="entry name" value="lambda repressor-like DNA-binding domains"/>
    <property type="match status" value="1"/>
</dbReference>
<keyword evidence="1" id="KW-0805">Transcription regulation</keyword>
<evidence type="ECO:0000256" key="1">
    <source>
        <dbReference type="ARBA" id="ARBA00023015"/>
    </source>
</evidence>
<comment type="caution">
    <text evidence="5">The sequence shown here is derived from an EMBL/GenBank/DDBJ whole genome shotgun (WGS) entry which is preliminary data.</text>
</comment>
<dbReference type="Gene3D" id="1.10.260.40">
    <property type="entry name" value="lambda repressor-like DNA-binding domains"/>
    <property type="match status" value="1"/>
</dbReference>
<evidence type="ECO:0000313" key="6">
    <source>
        <dbReference type="Proteomes" id="UP000613840"/>
    </source>
</evidence>
<evidence type="ECO:0000259" key="4">
    <source>
        <dbReference type="PROSITE" id="PS50932"/>
    </source>
</evidence>
<feature type="domain" description="HTH lacI-type" evidence="4">
    <location>
        <begin position="1"/>
        <end position="55"/>
    </location>
</feature>
<dbReference type="PANTHER" id="PTHR30146:SF153">
    <property type="entry name" value="LACTOSE OPERON REPRESSOR"/>
    <property type="match status" value="1"/>
</dbReference>
<dbReference type="SUPFAM" id="SSF53822">
    <property type="entry name" value="Periplasmic binding protein-like I"/>
    <property type="match status" value="1"/>
</dbReference>
<dbReference type="Pfam" id="PF00532">
    <property type="entry name" value="Peripla_BP_1"/>
    <property type="match status" value="1"/>
</dbReference>
<dbReference type="SMART" id="SM00354">
    <property type="entry name" value="HTH_LACI"/>
    <property type="match status" value="1"/>
</dbReference>
<dbReference type="Proteomes" id="UP000613840">
    <property type="component" value="Unassembled WGS sequence"/>
</dbReference>
<dbReference type="EMBL" id="BMMZ01000009">
    <property type="protein sequence ID" value="GGL73439.1"/>
    <property type="molecule type" value="Genomic_DNA"/>
</dbReference>
<dbReference type="CDD" id="cd01392">
    <property type="entry name" value="HTH_LacI"/>
    <property type="match status" value="1"/>
</dbReference>
<keyword evidence="3" id="KW-0804">Transcription</keyword>
<name>A0A917SEM1_9ACTN</name>
<accession>A0A917SEM1</accession>
<keyword evidence="6" id="KW-1185">Reference proteome</keyword>
<dbReference type="Pfam" id="PF00356">
    <property type="entry name" value="LacI"/>
    <property type="match status" value="1"/>
</dbReference>
<dbReference type="InterPro" id="IPR000843">
    <property type="entry name" value="HTH_LacI"/>
</dbReference>
<dbReference type="AlphaFoldDB" id="A0A917SEM1"/>
<reference evidence="5" key="1">
    <citation type="journal article" date="2014" name="Int. J. Syst. Evol. Microbiol.">
        <title>Complete genome sequence of Corynebacterium casei LMG S-19264T (=DSM 44701T), isolated from a smear-ripened cheese.</title>
        <authorList>
            <consortium name="US DOE Joint Genome Institute (JGI-PGF)"/>
            <person name="Walter F."/>
            <person name="Albersmeier A."/>
            <person name="Kalinowski J."/>
            <person name="Ruckert C."/>
        </authorList>
    </citation>
    <scope>NUCLEOTIDE SEQUENCE</scope>
    <source>
        <strain evidence="5">CGMCC 4.7306</strain>
    </source>
</reference>
<organism evidence="5 6">
    <name type="scientific">Microlunatus endophyticus</name>
    <dbReference type="NCBI Taxonomy" id="1716077"/>
    <lineage>
        <taxon>Bacteria</taxon>
        <taxon>Bacillati</taxon>
        <taxon>Actinomycetota</taxon>
        <taxon>Actinomycetes</taxon>
        <taxon>Propionibacteriales</taxon>
        <taxon>Propionibacteriaceae</taxon>
        <taxon>Microlunatus</taxon>
    </lineage>
</organism>
<dbReference type="Gene3D" id="3.40.50.2300">
    <property type="match status" value="2"/>
</dbReference>
<evidence type="ECO:0000256" key="2">
    <source>
        <dbReference type="ARBA" id="ARBA00023125"/>
    </source>
</evidence>
<keyword evidence="2" id="KW-0238">DNA-binding</keyword>
<dbReference type="InterPro" id="IPR010982">
    <property type="entry name" value="Lambda_DNA-bd_dom_sf"/>
</dbReference>
<evidence type="ECO:0000313" key="5">
    <source>
        <dbReference type="EMBL" id="GGL73439.1"/>
    </source>
</evidence>
<reference evidence="5" key="2">
    <citation type="submission" date="2020-09" db="EMBL/GenBank/DDBJ databases">
        <authorList>
            <person name="Sun Q."/>
            <person name="Zhou Y."/>
        </authorList>
    </citation>
    <scope>NUCLEOTIDE SEQUENCE</scope>
    <source>
        <strain evidence="5">CGMCC 4.7306</strain>
    </source>
</reference>
<dbReference type="GO" id="GO:0003700">
    <property type="term" value="F:DNA-binding transcription factor activity"/>
    <property type="evidence" value="ECO:0007669"/>
    <property type="project" value="TreeGrafter"/>
</dbReference>
<gene>
    <name evidence="5" type="ORF">GCM10011575_34740</name>
</gene>
<dbReference type="InterPro" id="IPR028082">
    <property type="entry name" value="Peripla_BP_I"/>
</dbReference>
<dbReference type="GO" id="GO:0000976">
    <property type="term" value="F:transcription cis-regulatory region binding"/>
    <property type="evidence" value="ECO:0007669"/>
    <property type="project" value="TreeGrafter"/>
</dbReference>
<dbReference type="InterPro" id="IPR001761">
    <property type="entry name" value="Peripla_BP/Lac1_sug-bd_dom"/>
</dbReference>
<dbReference type="CDD" id="cd06267">
    <property type="entry name" value="PBP1_LacI_sugar_binding-like"/>
    <property type="match status" value="1"/>
</dbReference>